<dbReference type="OrthoDB" id="29661at2759"/>
<proteinExistence type="predicted"/>
<feature type="transmembrane region" description="Helical" evidence="2">
    <location>
        <begin position="45"/>
        <end position="67"/>
    </location>
</feature>
<dbReference type="GO" id="GO:0042500">
    <property type="term" value="F:aspartic endopeptidase activity, intramembrane cleaving"/>
    <property type="evidence" value="ECO:0007669"/>
    <property type="project" value="InterPro"/>
</dbReference>
<feature type="transmembrane region" description="Helical" evidence="2">
    <location>
        <begin position="6"/>
        <end position="25"/>
    </location>
</feature>
<dbReference type="GO" id="GO:0033619">
    <property type="term" value="P:membrane protein proteolysis"/>
    <property type="evidence" value="ECO:0007669"/>
    <property type="project" value="TreeGrafter"/>
</dbReference>
<keyword evidence="1" id="KW-0645">Protease</keyword>
<evidence type="ECO:0000256" key="1">
    <source>
        <dbReference type="ARBA" id="ARBA00022670"/>
    </source>
</evidence>
<evidence type="ECO:0000313" key="4">
    <source>
        <dbReference type="Proteomes" id="UP000467841"/>
    </source>
</evidence>
<evidence type="ECO:0000313" key="3">
    <source>
        <dbReference type="EMBL" id="CAA7031756.1"/>
    </source>
</evidence>
<dbReference type="PANTHER" id="PTHR12174:SF90">
    <property type="entry name" value="SIGNAL PEPTIDE PEPTIDASE-LIKE 3"/>
    <property type="match status" value="1"/>
</dbReference>
<dbReference type="Proteomes" id="UP000467841">
    <property type="component" value="Unassembled WGS sequence"/>
</dbReference>
<reference evidence="3" key="1">
    <citation type="submission" date="2020-01" db="EMBL/GenBank/DDBJ databases">
        <authorList>
            <person name="Mishra B."/>
        </authorList>
    </citation>
    <scope>NUCLEOTIDE SEQUENCE [LARGE SCALE GENOMIC DNA]</scope>
</reference>
<dbReference type="GO" id="GO:0098553">
    <property type="term" value="C:lumenal side of endoplasmic reticulum membrane"/>
    <property type="evidence" value="ECO:0007669"/>
    <property type="project" value="TreeGrafter"/>
</dbReference>
<dbReference type="Pfam" id="PF04258">
    <property type="entry name" value="Peptidase_A22B"/>
    <property type="match status" value="1"/>
</dbReference>
<comment type="caution">
    <text evidence="3">The sequence shown here is derived from an EMBL/GenBank/DDBJ whole genome shotgun (WGS) entry which is preliminary data.</text>
</comment>
<dbReference type="GO" id="GO:0030660">
    <property type="term" value="C:Golgi-associated vesicle membrane"/>
    <property type="evidence" value="ECO:0007669"/>
    <property type="project" value="TreeGrafter"/>
</dbReference>
<evidence type="ECO:0000256" key="2">
    <source>
        <dbReference type="SAM" id="Phobius"/>
    </source>
</evidence>
<dbReference type="PANTHER" id="PTHR12174">
    <property type="entry name" value="SIGNAL PEPTIDE PEPTIDASE"/>
    <property type="match status" value="1"/>
</dbReference>
<keyword evidence="2" id="KW-0472">Membrane</keyword>
<dbReference type="GO" id="GO:0005765">
    <property type="term" value="C:lysosomal membrane"/>
    <property type="evidence" value="ECO:0007669"/>
    <property type="project" value="TreeGrafter"/>
</dbReference>
<organism evidence="3 4">
    <name type="scientific">Microthlaspi erraticum</name>
    <dbReference type="NCBI Taxonomy" id="1685480"/>
    <lineage>
        <taxon>Eukaryota</taxon>
        <taxon>Viridiplantae</taxon>
        <taxon>Streptophyta</taxon>
        <taxon>Embryophyta</taxon>
        <taxon>Tracheophyta</taxon>
        <taxon>Spermatophyta</taxon>
        <taxon>Magnoliopsida</taxon>
        <taxon>eudicotyledons</taxon>
        <taxon>Gunneridae</taxon>
        <taxon>Pentapetalae</taxon>
        <taxon>rosids</taxon>
        <taxon>malvids</taxon>
        <taxon>Brassicales</taxon>
        <taxon>Brassicaceae</taxon>
        <taxon>Coluteocarpeae</taxon>
        <taxon>Microthlaspi</taxon>
    </lineage>
</organism>
<accession>A0A6D2IX08</accession>
<gene>
    <name evidence="3" type="ORF">MERR_LOCUS18991</name>
</gene>
<dbReference type="InterPro" id="IPR007369">
    <property type="entry name" value="Peptidase_A22B_SPP"/>
</dbReference>
<dbReference type="EMBL" id="CACVBM020001111">
    <property type="protein sequence ID" value="CAA7031756.1"/>
    <property type="molecule type" value="Genomic_DNA"/>
</dbReference>
<keyword evidence="4" id="KW-1185">Reference proteome</keyword>
<keyword evidence="2" id="KW-1133">Transmembrane helix</keyword>
<protein>
    <submittedName>
        <fullName evidence="3">Uncharacterized protein</fullName>
    </submittedName>
</protein>
<keyword evidence="1" id="KW-0378">Hydrolase</keyword>
<keyword evidence="2" id="KW-0812">Transmembrane</keyword>
<sequence>MSSWFVWVLTIFFCIGGMQGMHNIIMAVILRKCRNLGKKSVKHPLLGTMSVLSLLVIIFCLAFAVFWEMGIEGGEES</sequence>
<dbReference type="AlphaFoldDB" id="A0A6D2IX08"/>
<dbReference type="GO" id="GO:0098554">
    <property type="term" value="C:cytoplasmic side of endoplasmic reticulum membrane"/>
    <property type="evidence" value="ECO:0007669"/>
    <property type="project" value="TreeGrafter"/>
</dbReference>
<name>A0A6D2IX08_9BRAS</name>